<dbReference type="UniPathway" id="UPA00988"/>
<comment type="pathway">
    <text evidence="1">tRNA modification; 5-methoxycarbonylmethyl-2-thiouridine-tRNA biosynthesis.</text>
</comment>
<dbReference type="SUPFAM" id="SSF52540">
    <property type="entry name" value="P-loop containing nucleoside triphosphate hydrolases"/>
    <property type="match status" value="1"/>
</dbReference>
<dbReference type="InParanoid" id="A0A0C3A7L9"/>
<dbReference type="PANTHER" id="PTHR16184:SF6">
    <property type="entry name" value="ELONGATOR COMPLEX PROTEIN 6"/>
    <property type="match status" value="1"/>
</dbReference>
<proteinExistence type="inferred from homology"/>
<evidence type="ECO:0000256" key="2">
    <source>
        <dbReference type="ARBA" id="ARBA00008837"/>
    </source>
</evidence>
<dbReference type="STRING" id="1036808.A0A0C3A7L9"/>
<dbReference type="GO" id="GO:0033588">
    <property type="term" value="C:elongator holoenzyme complex"/>
    <property type="evidence" value="ECO:0007669"/>
    <property type="project" value="InterPro"/>
</dbReference>
<accession>A0A0C3A7L9</accession>
<dbReference type="OrthoDB" id="9995306at2759"/>
<evidence type="ECO:0000256" key="1">
    <source>
        <dbReference type="ARBA" id="ARBA00005043"/>
    </source>
</evidence>
<protein>
    <submittedName>
        <fullName evidence="3">Uncharacterized protein</fullName>
    </submittedName>
</protein>
<comment type="similarity">
    <text evidence="2">Belongs to the ELP6 family.</text>
</comment>
<name>A0A0C3A7L9_9AGAM</name>
<organism evidence="3 4">
    <name type="scientific">Scleroderma citrinum Foug A</name>
    <dbReference type="NCBI Taxonomy" id="1036808"/>
    <lineage>
        <taxon>Eukaryota</taxon>
        <taxon>Fungi</taxon>
        <taxon>Dikarya</taxon>
        <taxon>Basidiomycota</taxon>
        <taxon>Agaricomycotina</taxon>
        <taxon>Agaricomycetes</taxon>
        <taxon>Agaricomycetidae</taxon>
        <taxon>Boletales</taxon>
        <taxon>Sclerodermatineae</taxon>
        <taxon>Sclerodermataceae</taxon>
        <taxon>Scleroderma</taxon>
    </lineage>
</organism>
<gene>
    <name evidence="3" type="ORF">SCLCIDRAFT_103139</name>
</gene>
<dbReference type="Pfam" id="PF09807">
    <property type="entry name" value="ELP6"/>
    <property type="match status" value="1"/>
</dbReference>
<dbReference type="PANTHER" id="PTHR16184">
    <property type="entry name" value="ELONGATOR COMPLEX PROTEIN 6"/>
    <property type="match status" value="1"/>
</dbReference>
<dbReference type="InterPro" id="IPR018627">
    <property type="entry name" value="ELP6"/>
</dbReference>
<dbReference type="HOGENOM" id="CLU_073399_1_0_1"/>
<sequence>MQSFPPSDLVSYAGFVLVTDQLPAPADFLLHRFLHVRLKEMKQSNCIFLSMSEDLGRIKAVASKAVLNLGQNPNFMFIDIAKCIEAEEPSASNCSRLRPIVDLLSSFASKGQNLVILDDIASLEWLGFSSLELFRFARALNTLCSKTGSTLVIRHHIMNAAEPDTLFQLVLQLCSYHVEVRPLASGRSGAVSGEICLHPGPGMDDPNHRSIPRTTALQYRLTDGGAIFFNKGTSEGVL</sequence>
<dbReference type="Proteomes" id="UP000053989">
    <property type="component" value="Unassembled WGS sequence"/>
</dbReference>
<dbReference type="AlphaFoldDB" id="A0A0C3A7L9"/>
<keyword evidence="4" id="KW-1185">Reference proteome</keyword>
<evidence type="ECO:0000313" key="4">
    <source>
        <dbReference type="Proteomes" id="UP000053989"/>
    </source>
</evidence>
<reference evidence="4" key="2">
    <citation type="submission" date="2015-01" db="EMBL/GenBank/DDBJ databases">
        <title>Evolutionary Origins and Diversification of the Mycorrhizal Mutualists.</title>
        <authorList>
            <consortium name="DOE Joint Genome Institute"/>
            <consortium name="Mycorrhizal Genomics Consortium"/>
            <person name="Kohler A."/>
            <person name="Kuo A."/>
            <person name="Nagy L.G."/>
            <person name="Floudas D."/>
            <person name="Copeland A."/>
            <person name="Barry K.W."/>
            <person name="Cichocki N."/>
            <person name="Veneault-Fourrey C."/>
            <person name="LaButti K."/>
            <person name="Lindquist E.A."/>
            <person name="Lipzen A."/>
            <person name="Lundell T."/>
            <person name="Morin E."/>
            <person name="Murat C."/>
            <person name="Riley R."/>
            <person name="Ohm R."/>
            <person name="Sun H."/>
            <person name="Tunlid A."/>
            <person name="Henrissat B."/>
            <person name="Grigoriev I.V."/>
            <person name="Hibbett D.S."/>
            <person name="Martin F."/>
        </authorList>
    </citation>
    <scope>NUCLEOTIDE SEQUENCE [LARGE SCALE GENOMIC DNA]</scope>
    <source>
        <strain evidence="4">Foug A</strain>
    </source>
</reference>
<evidence type="ECO:0000313" key="3">
    <source>
        <dbReference type="EMBL" id="KIM69688.1"/>
    </source>
</evidence>
<dbReference type="EMBL" id="KN822006">
    <property type="protein sequence ID" value="KIM69688.1"/>
    <property type="molecule type" value="Genomic_DNA"/>
</dbReference>
<dbReference type="CDD" id="cd19495">
    <property type="entry name" value="Elp6"/>
    <property type="match status" value="1"/>
</dbReference>
<dbReference type="Gene3D" id="3.40.50.300">
    <property type="entry name" value="P-loop containing nucleotide triphosphate hydrolases"/>
    <property type="match status" value="1"/>
</dbReference>
<dbReference type="InterPro" id="IPR027417">
    <property type="entry name" value="P-loop_NTPase"/>
</dbReference>
<reference evidence="3 4" key="1">
    <citation type="submission" date="2014-04" db="EMBL/GenBank/DDBJ databases">
        <authorList>
            <consortium name="DOE Joint Genome Institute"/>
            <person name="Kuo A."/>
            <person name="Kohler A."/>
            <person name="Nagy L.G."/>
            <person name="Floudas D."/>
            <person name="Copeland A."/>
            <person name="Barry K.W."/>
            <person name="Cichocki N."/>
            <person name="Veneault-Fourrey C."/>
            <person name="LaButti K."/>
            <person name="Lindquist E.A."/>
            <person name="Lipzen A."/>
            <person name="Lundell T."/>
            <person name="Morin E."/>
            <person name="Murat C."/>
            <person name="Sun H."/>
            <person name="Tunlid A."/>
            <person name="Henrissat B."/>
            <person name="Grigoriev I.V."/>
            <person name="Hibbett D.S."/>
            <person name="Martin F."/>
            <person name="Nordberg H.P."/>
            <person name="Cantor M.N."/>
            <person name="Hua S.X."/>
        </authorList>
    </citation>
    <scope>NUCLEOTIDE SEQUENCE [LARGE SCALE GENOMIC DNA]</scope>
    <source>
        <strain evidence="3 4">Foug A</strain>
    </source>
</reference>
<dbReference type="GO" id="GO:0002098">
    <property type="term" value="P:tRNA wobble uridine modification"/>
    <property type="evidence" value="ECO:0007669"/>
    <property type="project" value="InterPro"/>
</dbReference>